<evidence type="ECO:0000313" key="9">
    <source>
        <dbReference type="EMBL" id="GIG52416.1"/>
    </source>
</evidence>
<gene>
    <name evidence="9" type="ORF">Dsi01nite_104570</name>
</gene>
<proteinExistence type="inferred from homology"/>
<dbReference type="InterPro" id="IPR027417">
    <property type="entry name" value="P-loop_NTPase"/>
</dbReference>
<dbReference type="SMART" id="SM00530">
    <property type="entry name" value="HTH_XRE"/>
    <property type="match status" value="1"/>
</dbReference>
<dbReference type="GO" id="GO:0000160">
    <property type="term" value="P:phosphorelay signal transduction system"/>
    <property type="evidence" value="ECO:0007669"/>
    <property type="project" value="InterPro"/>
</dbReference>
<dbReference type="CDD" id="cd00093">
    <property type="entry name" value="HTH_XRE"/>
    <property type="match status" value="1"/>
</dbReference>
<dbReference type="Pfam" id="PF00931">
    <property type="entry name" value="NB-ARC"/>
    <property type="match status" value="1"/>
</dbReference>
<dbReference type="InterPro" id="IPR036388">
    <property type="entry name" value="WH-like_DNA-bd_sf"/>
</dbReference>
<sequence length="1111" mass="120724">MVDPSDSGDRFGALLQQFRVRAGLTQDELARRSGVSARAIRDIERGRVRQPQPESLRRLADALHLTAADRVRIQTVHPAHSGVDTVRVNLLGPLVVTRGAGRVPLPVAAQRGLLALLTLRVGQPVGRDEIVDVLWGPSPPKTFATQIHMAVAHLRTVLDPDRPLRQPGGPIERVRDAYLLRLDAEQCDQVRFEALIARAQARSAEQLDLLDEALSGWRGAVLVDAGTRLRDHPDAQALNQQRIAVALRFADLVNATAGETAAAQRYPTVVRHLRSIAGDEPYHEALHARLLLAQAGSGDRATALRTFAEFRRRLVDELGVEPAREMQDAYLRVLRDETAGTPRATVTIAQQDGSGTPSLLPPDIADFSGRAAESNRIEATVSRSGQRRTALPVAAISGMGGIGKTALALHVAHRLAGAFPDGQLYVNLRGAEPDPVASGDALSRFLRFLGVDSRAIPDDVGERAALYRNRLAGLRMLVVLDNAASAEQVRPLLPGAPPCAVLLTSRTRLTGVEGAQWVDLDVFEPEDALRLLANLAGRQRVADEPDEAAELVRLCGQLPLAVRVAGARLAARPSWRLAHLTGMLRDERRRLDHLSLGDLEVRASLAFSYEGLDPMTCRLFRLLGLFDLARFPAWFAACLLESDTDGVLPHLDALVDAQLLSIAGVDQRGHDQYRFHDLVRLFARQRAEAEDSDADRERALDRGLGGWLAVAADAASRVPGPCYATINGAAFRPVVDLEAIYPPGDGGDAALAWFDAERAALLSAVRQACDLDRHELAFDLAGSLEKYFDLRGMYTEWGATNERVMEVCQRHGNLLGEAVMLRGLIDVMAWNTSHNDDDQAMALLYDAGLRLRTLFQKAGDQRGIADAAVIASWGLTARGAYAEAVDTGNDALRLADATGHVGGQARANVALALAWREQRRVDLALGHLRSALIQARKLGNPRYEATVLQFIGVAHLEAGELDASRHAVDDSLAISRRYRDHYAEALTMLVLAQLHHARAEPGGREAAEASLALGREYNLPHHIADALGVLGDIALREGHTAEATAHLAESVQLWRTRGWPSYLAGALERLGTATRETDPTASRQAWTEARDLYTSLGNTDRAAELDTLIAR</sequence>
<feature type="domain" description="OmpR/PhoB-type" evidence="8">
    <location>
        <begin position="77"/>
        <end position="182"/>
    </location>
</feature>
<dbReference type="PROSITE" id="PS50943">
    <property type="entry name" value="HTH_CROC1"/>
    <property type="match status" value="1"/>
</dbReference>
<dbReference type="InterPro" id="IPR051677">
    <property type="entry name" value="AfsR-DnrI-RedD_regulator"/>
</dbReference>
<dbReference type="InterPro" id="IPR005158">
    <property type="entry name" value="BTAD"/>
</dbReference>
<dbReference type="InterPro" id="IPR010982">
    <property type="entry name" value="Lambda_DNA-bd_dom_sf"/>
</dbReference>
<reference evidence="9" key="1">
    <citation type="submission" date="2021-01" db="EMBL/GenBank/DDBJ databases">
        <title>Whole genome shotgun sequence of Dactylosporangium siamense NBRC 106093.</title>
        <authorList>
            <person name="Komaki H."/>
            <person name="Tamura T."/>
        </authorList>
    </citation>
    <scope>NUCLEOTIDE SEQUENCE</scope>
    <source>
        <strain evidence="9">NBRC 106093</strain>
    </source>
</reference>
<name>A0A919Q024_9ACTN</name>
<dbReference type="Pfam" id="PF03704">
    <property type="entry name" value="BTAD"/>
    <property type="match status" value="1"/>
</dbReference>
<comment type="caution">
    <text evidence="9">The sequence shown here is derived from an EMBL/GenBank/DDBJ whole genome shotgun (WGS) entry which is preliminary data.</text>
</comment>
<dbReference type="SMART" id="SM00862">
    <property type="entry name" value="Trans_reg_C"/>
    <property type="match status" value="1"/>
</dbReference>
<evidence type="ECO:0000256" key="3">
    <source>
        <dbReference type="ARBA" id="ARBA00023015"/>
    </source>
</evidence>
<dbReference type="InterPro" id="IPR042197">
    <property type="entry name" value="Apaf_helical"/>
</dbReference>
<dbReference type="Gene3D" id="1.10.8.430">
    <property type="entry name" value="Helical domain of apoptotic protease-activating factors"/>
    <property type="match status" value="1"/>
</dbReference>
<dbReference type="SUPFAM" id="SSF48452">
    <property type="entry name" value="TPR-like"/>
    <property type="match status" value="2"/>
</dbReference>
<evidence type="ECO:0000256" key="4">
    <source>
        <dbReference type="ARBA" id="ARBA00023125"/>
    </source>
</evidence>
<dbReference type="Gene3D" id="1.10.10.10">
    <property type="entry name" value="Winged helix-like DNA-binding domain superfamily/Winged helix DNA-binding domain"/>
    <property type="match status" value="1"/>
</dbReference>
<dbReference type="SUPFAM" id="SSF46894">
    <property type="entry name" value="C-terminal effector domain of the bipartite response regulators"/>
    <property type="match status" value="1"/>
</dbReference>
<dbReference type="InterPro" id="IPR016032">
    <property type="entry name" value="Sig_transdc_resp-reg_C-effctor"/>
</dbReference>
<dbReference type="Gene3D" id="1.25.40.10">
    <property type="entry name" value="Tetratricopeptide repeat domain"/>
    <property type="match status" value="3"/>
</dbReference>
<evidence type="ECO:0000256" key="1">
    <source>
        <dbReference type="ARBA" id="ARBA00005820"/>
    </source>
</evidence>
<dbReference type="GO" id="GO:0003677">
    <property type="term" value="F:DNA binding"/>
    <property type="evidence" value="ECO:0007669"/>
    <property type="project" value="UniProtKB-UniRule"/>
</dbReference>
<keyword evidence="4 6" id="KW-0238">DNA-binding</keyword>
<dbReference type="GO" id="GO:0043531">
    <property type="term" value="F:ADP binding"/>
    <property type="evidence" value="ECO:0007669"/>
    <property type="project" value="InterPro"/>
</dbReference>
<dbReference type="InterPro" id="IPR011990">
    <property type="entry name" value="TPR-like_helical_dom_sf"/>
</dbReference>
<dbReference type="EMBL" id="BONQ01000179">
    <property type="protein sequence ID" value="GIG52416.1"/>
    <property type="molecule type" value="Genomic_DNA"/>
</dbReference>
<keyword evidence="2" id="KW-0677">Repeat</keyword>
<dbReference type="CDD" id="cd15831">
    <property type="entry name" value="BTAD"/>
    <property type="match status" value="1"/>
</dbReference>
<feature type="domain" description="HTH cro/C1-type" evidence="7">
    <location>
        <begin position="15"/>
        <end position="70"/>
    </location>
</feature>
<keyword evidence="3" id="KW-0805">Transcription regulation</keyword>
<protein>
    <submittedName>
        <fullName evidence="9">SARP family transcriptional regulator</fullName>
    </submittedName>
</protein>
<dbReference type="Proteomes" id="UP000660611">
    <property type="component" value="Unassembled WGS sequence"/>
</dbReference>
<dbReference type="PROSITE" id="PS51755">
    <property type="entry name" value="OMPR_PHOB"/>
    <property type="match status" value="1"/>
</dbReference>
<dbReference type="InterPro" id="IPR002182">
    <property type="entry name" value="NB-ARC"/>
</dbReference>
<dbReference type="GO" id="GO:0006355">
    <property type="term" value="P:regulation of DNA-templated transcription"/>
    <property type="evidence" value="ECO:0007669"/>
    <property type="project" value="InterPro"/>
</dbReference>
<dbReference type="Gene3D" id="1.10.260.40">
    <property type="entry name" value="lambda repressor-like DNA-binding domains"/>
    <property type="match status" value="1"/>
</dbReference>
<dbReference type="InterPro" id="IPR001867">
    <property type="entry name" value="OmpR/PhoB-type_DNA-bd"/>
</dbReference>
<organism evidence="9 10">
    <name type="scientific">Dactylosporangium siamense</name>
    <dbReference type="NCBI Taxonomy" id="685454"/>
    <lineage>
        <taxon>Bacteria</taxon>
        <taxon>Bacillati</taxon>
        <taxon>Actinomycetota</taxon>
        <taxon>Actinomycetes</taxon>
        <taxon>Micromonosporales</taxon>
        <taxon>Micromonosporaceae</taxon>
        <taxon>Dactylosporangium</taxon>
    </lineage>
</organism>
<accession>A0A919Q024</accession>
<dbReference type="PANTHER" id="PTHR35807:SF1">
    <property type="entry name" value="TRANSCRIPTIONAL REGULATOR REDD"/>
    <property type="match status" value="1"/>
</dbReference>
<evidence type="ECO:0000256" key="2">
    <source>
        <dbReference type="ARBA" id="ARBA00022737"/>
    </source>
</evidence>
<dbReference type="Gene3D" id="3.40.50.300">
    <property type="entry name" value="P-loop containing nucleotide triphosphate hydrolases"/>
    <property type="match status" value="1"/>
</dbReference>
<evidence type="ECO:0000259" key="7">
    <source>
        <dbReference type="PROSITE" id="PS50943"/>
    </source>
</evidence>
<dbReference type="PANTHER" id="PTHR35807">
    <property type="entry name" value="TRANSCRIPTIONAL REGULATOR REDD-RELATED"/>
    <property type="match status" value="1"/>
</dbReference>
<evidence type="ECO:0000256" key="5">
    <source>
        <dbReference type="ARBA" id="ARBA00023163"/>
    </source>
</evidence>
<evidence type="ECO:0000256" key="6">
    <source>
        <dbReference type="PROSITE-ProRule" id="PRU01091"/>
    </source>
</evidence>
<dbReference type="Pfam" id="PF13560">
    <property type="entry name" value="HTH_31"/>
    <property type="match status" value="1"/>
</dbReference>
<feature type="DNA-binding region" description="OmpR/PhoB-type" evidence="6">
    <location>
        <begin position="77"/>
        <end position="182"/>
    </location>
</feature>
<dbReference type="SUPFAM" id="SSF47413">
    <property type="entry name" value="lambda repressor-like DNA-binding domains"/>
    <property type="match status" value="1"/>
</dbReference>
<evidence type="ECO:0000259" key="8">
    <source>
        <dbReference type="PROSITE" id="PS51755"/>
    </source>
</evidence>
<dbReference type="SUPFAM" id="SSF52540">
    <property type="entry name" value="P-loop containing nucleoside triphosphate hydrolases"/>
    <property type="match status" value="1"/>
</dbReference>
<keyword evidence="10" id="KW-1185">Reference proteome</keyword>
<keyword evidence="5" id="KW-0804">Transcription</keyword>
<evidence type="ECO:0000313" key="10">
    <source>
        <dbReference type="Proteomes" id="UP000660611"/>
    </source>
</evidence>
<dbReference type="InterPro" id="IPR001387">
    <property type="entry name" value="Cro/C1-type_HTH"/>
</dbReference>
<comment type="similarity">
    <text evidence="1">Belongs to the AfsR/DnrI/RedD regulatory family.</text>
</comment>
<dbReference type="SMART" id="SM01043">
    <property type="entry name" value="BTAD"/>
    <property type="match status" value="1"/>
</dbReference>
<dbReference type="PRINTS" id="PR00364">
    <property type="entry name" value="DISEASERSIST"/>
</dbReference>
<dbReference type="AlphaFoldDB" id="A0A919Q024"/>